<evidence type="ECO:0000256" key="4">
    <source>
        <dbReference type="ARBA" id="ARBA00023163"/>
    </source>
</evidence>
<dbReference type="Proteomes" id="UP001138793">
    <property type="component" value="Unassembled WGS sequence"/>
</dbReference>
<dbReference type="RefSeq" id="WP_149476458.1">
    <property type="nucleotide sequence ID" value="NZ_JAGGMB010000005.1"/>
</dbReference>
<dbReference type="NCBIfam" id="TIGR02937">
    <property type="entry name" value="sigma70-ECF"/>
    <property type="match status" value="1"/>
</dbReference>
<evidence type="ECO:0000256" key="3">
    <source>
        <dbReference type="ARBA" id="ARBA00023082"/>
    </source>
</evidence>
<keyword evidence="2" id="KW-0805">Transcription regulation</keyword>
<dbReference type="GO" id="GO:0016987">
    <property type="term" value="F:sigma factor activity"/>
    <property type="evidence" value="ECO:0007669"/>
    <property type="project" value="UniProtKB-KW"/>
</dbReference>
<dbReference type="GO" id="GO:0006352">
    <property type="term" value="P:DNA-templated transcription initiation"/>
    <property type="evidence" value="ECO:0007669"/>
    <property type="project" value="InterPro"/>
</dbReference>
<feature type="domain" description="RNA polymerase sigma-70 region 2" evidence="5">
    <location>
        <begin position="8"/>
        <end position="75"/>
    </location>
</feature>
<dbReference type="InterPro" id="IPR014284">
    <property type="entry name" value="RNA_pol_sigma-70_dom"/>
</dbReference>
<organism evidence="7 8">
    <name type="scientific">Oceanobacillus polygoni</name>
    <dbReference type="NCBI Taxonomy" id="1235259"/>
    <lineage>
        <taxon>Bacteria</taxon>
        <taxon>Bacillati</taxon>
        <taxon>Bacillota</taxon>
        <taxon>Bacilli</taxon>
        <taxon>Bacillales</taxon>
        <taxon>Bacillaceae</taxon>
        <taxon>Oceanobacillus</taxon>
    </lineage>
</organism>
<name>A0A9X0YTL1_9BACI</name>
<dbReference type="AlphaFoldDB" id="A0A9X0YTL1"/>
<dbReference type="SUPFAM" id="SSF88946">
    <property type="entry name" value="Sigma2 domain of RNA polymerase sigma factors"/>
    <property type="match status" value="1"/>
</dbReference>
<proteinExistence type="inferred from homology"/>
<dbReference type="EMBL" id="JAGGMB010000005">
    <property type="protein sequence ID" value="MBP2077826.1"/>
    <property type="molecule type" value="Genomic_DNA"/>
</dbReference>
<dbReference type="InterPro" id="IPR036388">
    <property type="entry name" value="WH-like_DNA-bd_sf"/>
</dbReference>
<comment type="similarity">
    <text evidence="1">Belongs to the sigma-70 factor family. ECF subfamily.</text>
</comment>
<dbReference type="InterPro" id="IPR013324">
    <property type="entry name" value="RNA_pol_sigma_r3/r4-like"/>
</dbReference>
<evidence type="ECO:0000256" key="1">
    <source>
        <dbReference type="ARBA" id="ARBA00010641"/>
    </source>
</evidence>
<evidence type="ECO:0000313" key="8">
    <source>
        <dbReference type="Proteomes" id="UP001138793"/>
    </source>
</evidence>
<dbReference type="PANTHER" id="PTHR43133">
    <property type="entry name" value="RNA POLYMERASE ECF-TYPE SIGMA FACTO"/>
    <property type="match status" value="1"/>
</dbReference>
<evidence type="ECO:0000313" key="7">
    <source>
        <dbReference type="EMBL" id="MBP2077826.1"/>
    </source>
</evidence>
<dbReference type="OrthoDB" id="9794508at2"/>
<dbReference type="SUPFAM" id="SSF88659">
    <property type="entry name" value="Sigma3 and sigma4 domains of RNA polymerase sigma factors"/>
    <property type="match status" value="1"/>
</dbReference>
<dbReference type="InterPro" id="IPR013325">
    <property type="entry name" value="RNA_pol_sigma_r2"/>
</dbReference>
<accession>A0A9X0YTL1</accession>
<sequence>MKTVFDKFYDSYHQDLFQYVFYMVKDIETAEDLVQEIYIKVLKSYDNFKGESSEKTWLFSIARHVTYDYFRSLKRKRNRILEFFDWNEKGELIPDKNELPEEIAEKNDQIKRVYTYLNHCTLDQRNVIILRYLQSFSIQETAEILNFTVSKVKTTQHRALKTLRKAILEDNMKGGDANEKQ</sequence>
<comment type="caution">
    <text evidence="7">The sequence shown here is derived from an EMBL/GenBank/DDBJ whole genome shotgun (WGS) entry which is preliminary data.</text>
</comment>
<dbReference type="GO" id="GO:0003677">
    <property type="term" value="F:DNA binding"/>
    <property type="evidence" value="ECO:0007669"/>
    <property type="project" value="InterPro"/>
</dbReference>
<keyword evidence="3" id="KW-0731">Sigma factor</keyword>
<evidence type="ECO:0000256" key="2">
    <source>
        <dbReference type="ARBA" id="ARBA00023015"/>
    </source>
</evidence>
<dbReference type="Gene3D" id="1.10.10.10">
    <property type="entry name" value="Winged helix-like DNA-binding domain superfamily/Winged helix DNA-binding domain"/>
    <property type="match status" value="1"/>
</dbReference>
<keyword evidence="8" id="KW-1185">Reference proteome</keyword>
<feature type="domain" description="RNA polymerase sigma factor 70 region 4 type 2" evidence="6">
    <location>
        <begin position="113"/>
        <end position="163"/>
    </location>
</feature>
<evidence type="ECO:0000259" key="6">
    <source>
        <dbReference type="Pfam" id="PF08281"/>
    </source>
</evidence>
<dbReference type="CDD" id="cd06171">
    <property type="entry name" value="Sigma70_r4"/>
    <property type="match status" value="1"/>
</dbReference>
<dbReference type="InterPro" id="IPR007627">
    <property type="entry name" value="RNA_pol_sigma70_r2"/>
</dbReference>
<dbReference type="Pfam" id="PF04542">
    <property type="entry name" value="Sigma70_r2"/>
    <property type="match status" value="1"/>
</dbReference>
<dbReference type="Gene3D" id="1.10.1740.10">
    <property type="match status" value="1"/>
</dbReference>
<dbReference type="InterPro" id="IPR013249">
    <property type="entry name" value="RNA_pol_sigma70_r4_t2"/>
</dbReference>
<dbReference type="InterPro" id="IPR039425">
    <property type="entry name" value="RNA_pol_sigma-70-like"/>
</dbReference>
<reference evidence="7" key="1">
    <citation type="submission" date="2021-03" db="EMBL/GenBank/DDBJ databases">
        <title>Genomic Encyclopedia of Type Strains, Phase IV (KMG-IV): sequencing the most valuable type-strain genomes for metagenomic binning, comparative biology and taxonomic classification.</title>
        <authorList>
            <person name="Goeker M."/>
        </authorList>
    </citation>
    <scope>NUCLEOTIDE SEQUENCE</scope>
    <source>
        <strain evidence="7">DSM 107338</strain>
    </source>
</reference>
<gene>
    <name evidence="7" type="ORF">J2Z64_002081</name>
</gene>
<dbReference type="PANTHER" id="PTHR43133:SF60">
    <property type="entry name" value="RNA POLYMERASE SIGMA FACTOR SIGV"/>
    <property type="match status" value="1"/>
</dbReference>
<dbReference type="Pfam" id="PF08281">
    <property type="entry name" value="Sigma70_r4_2"/>
    <property type="match status" value="1"/>
</dbReference>
<evidence type="ECO:0000259" key="5">
    <source>
        <dbReference type="Pfam" id="PF04542"/>
    </source>
</evidence>
<keyword evidence="4" id="KW-0804">Transcription</keyword>
<protein>
    <submittedName>
        <fullName evidence="7">RNA polymerase sigma-70 factor (ECF subfamily)</fullName>
    </submittedName>
</protein>